<feature type="non-terminal residue" evidence="6">
    <location>
        <position position="1"/>
    </location>
</feature>
<dbReference type="FunFam" id="1.25.40.10:FF:001015">
    <property type="entry name" value="Cartilage associated protein"/>
    <property type="match status" value="1"/>
</dbReference>
<feature type="signal peptide" evidence="4">
    <location>
        <begin position="1"/>
        <end position="20"/>
    </location>
</feature>
<evidence type="ECO:0000256" key="1">
    <source>
        <dbReference type="ARBA" id="ARBA00006487"/>
    </source>
</evidence>
<dbReference type="EMBL" id="AZIM01006621">
    <property type="protein sequence ID" value="ETE58522.1"/>
    <property type="molecule type" value="Genomic_DNA"/>
</dbReference>
<dbReference type="InterPro" id="IPR011990">
    <property type="entry name" value="TPR-like_helical_dom_sf"/>
</dbReference>
<dbReference type="OrthoDB" id="8610171at2759"/>
<comment type="similarity">
    <text evidence="1">Belongs to the leprecan family.</text>
</comment>
<evidence type="ECO:0000256" key="3">
    <source>
        <dbReference type="ARBA" id="ARBA00023180"/>
    </source>
</evidence>
<keyword evidence="7" id="KW-1185">Reference proteome</keyword>
<dbReference type="AlphaFoldDB" id="V8NAE6"/>
<proteinExistence type="inferred from homology"/>
<dbReference type="PANTHER" id="PTHR13986">
    <property type="entry name" value="PROTEIN LYSINE HYDROXYLATION COMPLEX COMPONENT"/>
    <property type="match status" value="1"/>
</dbReference>
<dbReference type="GO" id="GO:0005518">
    <property type="term" value="F:collagen binding"/>
    <property type="evidence" value="ECO:0007669"/>
    <property type="project" value="TreeGrafter"/>
</dbReference>
<dbReference type="Gene3D" id="1.25.40.10">
    <property type="entry name" value="Tetratricopeptide repeat domain"/>
    <property type="match status" value="1"/>
</dbReference>
<dbReference type="PANTHER" id="PTHR13986:SF3">
    <property type="entry name" value="CARTILAGE-ASSOCIATED PROTEIN"/>
    <property type="match status" value="1"/>
</dbReference>
<dbReference type="Pfam" id="PF23557">
    <property type="entry name" value="TPR_leprecan"/>
    <property type="match status" value="2"/>
</dbReference>
<dbReference type="Proteomes" id="UP000018936">
    <property type="component" value="Unassembled WGS sequence"/>
</dbReference>
<sequence>MWKRRLLVATLCLLWAGVEAQYERYSFRSFPRDELMPLESAYRYGLDQYSNENWPETVSYLEMSLRLYRLLRDSEAFCHLNCSSVRMEEEKEADRFDGFPELRYFGDMLLRTQCLKRCKQGLPAFRQSQPSREVLEEFQRRDPYKFLMFAYFKTLFVRAVRAYNGENWRTSISDIELALPDFYKAYDDCTAACEGSQEITDFKEFYLSIADHYTEVLKCKLRCEIDLTPVIAGYVVEKFVATMYHYLQFAYYKLNDLKNAAPCVATYMLFDQKDEVMKQNLVYYQYHKDKWGLTDEDFHPRAEAIRYYNITMLQKEMYEFAKEYVMDDEEGEVVEYLDELLEVEDGTQ</sequence>
<dbReference type="GO" id="GO:0030199">
    <property type="term" value="P:collagen fibril organization"/>
    <property type="evidence" value="ECO:0007669"/>
    <property type="project" value="TreeGrafter"/>
</dbReference>
<dbReference type="GO" id="GO:0005783">
    <property type="term" value="C:endoplasmic reticulum"/>
    <property type="evidence" value="ECO:0007669"/>
    <property type="project" value="TreeGrafter"/>
</dbReference>
<accession>V8NAE6</accession>
<dbReference type="InterPro" id="IPR056585">
    <property type="entry name" value="Leprecan_dom"/>
</dbReference>
<organism evidence="6 7">
    <name type="scientific">Ophiophagus hannah</name>
    <name type="common">King cobra</name>
    <name type="synonym">Naja hannah</name>
    <dbReference type="NCBI Taxonomy" id="8665"/>
    <lineage>
        <taxon>Eukaryota</taxon>
        <taxon>Metazoa</taxon>
        <taxon>Chordata</taxon>
        <taxon>Craniata</taxon>
        <taxon>Vertebrata</taxon>
        <taxon>Euteleostomi</taxon>
        <taxon>Lepidosauria</taxon>
        <taxon>Squamata</taxon>
        <taxon>Bifurcata</taxon>
        <taxon>Unidentata</taxon>
        <taxon>Episquamata</taxon>
        <taxon>Toxicofera</taxon>
        <taxon>Serpentes</taxon>
        <taxon>Colubroidea</taxon>
        <taxon>Elapidae</taxon>
        <taxon>Elapinae</taxon>
        <taxon>Ophiophagus</taxon>
    </lineage>
</organism>
<reference evidence="6 7" key="1">
    <citation type="journal article" date="2013" name="Proc. Natl. Acad. Sci. U.S.A.">
        <title>The king cobra genome reveals dynamic gene evolution and adaptation in the snake venom system.</title>
        <authorList>
            <person name="Vonk F.J."/>
            <person name="Casewell N.R."/>
            <person name="Henkel C.V."/>
            <person name="Heimberg A.M."/>
            <person name="Jansen H.J."/>
            <person name="McCleary R.J."/>
            <person name="Kerkkamp H.M."/>
            <person name="Vos R.A."/>
            <person name="Guerreiro I."/>
            <person name="Calvete J.J."/>
            <person name="Wuster W."/>
            <person name="Woods A.E."/>
            <person name="Logan J.M."/>
            <person name="Harrison R.A."/>
            <person name="Castoe T.A."/>
            <person name="de Koning A.P."/>
            <person name="Pollock D.D."/>
            <person name="Yandell M."/>
            <person name="Calderon D."/>
            <person name="Renjifo C."/>
            <person name="Currier R.B."/>
            <person name="Salgado D."/>
            <person name="Pla D."/>
            <person name="Sanz L."/>
            <person name="Hyder A.S."/>
            <person name="Ribeiro J.M."/>
            <person name="Arntzen J.W."/>
            <person name="van den Thillart G.E."/>
            <person name="Boetzer M."/>
            <person name="Pirovano W."/>
            <person name="Dirks R.P."/>
            <person name="Spaink H.P."/>
            <person name="Duboule D."/>
            <person name="McGlinn E."/>
            <person name="Kini R.M."/>
            <person name="Richardson M.K."/>
        </authorList>
    </citation>
    <scope>NUCLEOTIDE SEQUENCE</scope>
    <source>
        <tissue evidence="6">Blood</tissue>
    </source>
</reference>
<comment type="caution">
    <text evidence="6">The sequence shown here is derived from an EMBL/GenBank/DDBJ whole genome shotgun (WGS) entry which is preliminary data.</text>
</comment>
<keyword evidence="3" id="KW-0325">Glycoprotein</keyword>
<evidence type="ECO:0000259" key="5">
    <source>
        <dbReference type="Pfam" id="PF23557"/>
    </source>
</evidence>
<evidence type="ECO:0000256" key="4">
    <source>
        <dbReference type="SAM" id="SignalP"/>
    </source>
</evidence>
<keyword evidence="2 4" id="KW-0732">Signal</keyword>
<name>V8NAE6_OPHHA</name>
<protein>
    <submittedName>
        <fullName evidence="6">Cartilage-associated protein</fullName>
    </submittedName>
</protein>
<feature type="domain" description="Leprecan-like alpha-helical" evidence="5">
    <location>
        <begin position="37"/>
        <end position="153"/>
    </location>
</feature>
<evidence type="ECO:0000313" key="7">
    <source>
        <dbReference type="Proteomes" id="UP000018936"/>
    </source>
</evidence>
<evidence type="ECO:0000313" key="6">
    <source>
        <dbReference type="EMBL" id="ETE58522.1"/>
    </source>
</evidence>
<feature type="domain" description="Leprecan-like alpha-helical" evidence="5">
    <location>
        <begin position="155"/>
        <end position="287"/>
    </location>
</feature>
<gene>
    <name evidence="6" type="primary">Crtap</name>
    <name evidence="6" type="ORF">L345_15756</name>
</gene>
<dbReference type="InterPro" id="IPR052284">
    <property type="entry name" value="Collagen_mod_leprecan"/>
</dbReference>
<feature type="chain" id="PRO_5004770599" evidence="4">
    <location>
        <begin position="21"/>
        <end position="348"/>
    </location>
</feature>
<evidence type="ECO:0000256" key="2">
    <source>
        <dbReference type="ARBA" id="ARBA00022729"/>
    </source>
</evidence>